<organism evidence="4 5">
    <name type="scientific">Chitinophaga rupis</name>
    <dbReference type="NCBI Taxonomy" id="573321"/>
    <lineage>
        <taxon>Bacteria</taxon>
        <taxon>Pseudomonadati</taxon>
        <taxon>Bacteroidota</taxon>
        <taxon>Chitinophagia</taxon>
        <taxon>Chitinophagales</taxon>
        <taxon>Chitinophagaceae</taxon>
        <taxon>Chitinophaga</taxon>
    </lineage>
</organism>
<dbReference type="InterPro" id="IPR012373">
    <property type="entry name" value="Ferrdict_sens_TM"/>
</dbReference>
<dbReference type="PANTHER" id="PTHR30273:SF2">
    <property type="entry name" value="PROTEIN FECR"/>
    <property type="match status" value="1"/>
</dbReference>
<dbReference type="Gene3D" id="2.60.120.1440">
    <property type="match status" value="1"/>
</dbReference>
<evidence type="ECO:0000313" key="4">
    <source>
        <dbReference type="EMBL" id="SEM78893.1"/>
    </source>
</evidence>
<dbReference type="GO" id="GO:0016989">
    <property type="term" value="F:sigma factor antagonist activity"/>
    <property type="evidence" value="ECO:0007669"/>
    <property type="project" value="TreeGrafter"/>
</dbReference>
<dbReference type="EMBL" id="FOBB01000006">
    <property type="protein sequence ID" value="SEM78893.1"/>
    <property type="molecule type" value="Genomic_DNA"/>
</dbReference>
<dbReference type="RefSeq" id="WP_089917501.1">
    <property type="nucleotide sequence ID" value="NZ_FOBB01000006.1"/>
</dbReference>
<protein>
    <submittedName>
        <fullName evidence="4">FecR family protein</fullName>
    </submittedName>
</protein>
<sequence>MTFRDFKTEDFLQHPVFRNWVLEQEPEATRFWEQWLQENPDKQPAVNQARELLLLIGGGPAHAPAPQDEEQTWEKVLQSISIANQHTVTGAKLVALHKKRRWWPYAAAALLAGMLVACAVIFFSLNKTVQYATVMGEMKTIELPDHSVVKLNVNSTLSFSKKWAGTGPREVWLKGEAFFTVQHTYNNQRFVVHTNDVDIQVVGTEFNVNTRRVKTQVVLRNGVVKLTLNNTTSAKKATAPITMKPGDMVTYSAATAELSNQRVNPEQYASWSTPALLFNETPVAEVIRSLQDNLGLTIVLEDDSLGAQTFTGTIPRDNINVFFITLGRSFNVHTEKTGANTYRISKTQGE</sequence>
<reference evidence="4 5" key="1">
    <citation type="submission" date="2016-10" db="EMBL/GenBank/DDBJ databases">
        <authorList>
            <person name="de Groot N.N."/>
        </authorList>
    </citation>
    <scope>NUCLEOTIDE SEQUENCE [LARGE SCALE GENOMIC DNA]</scope>
    <source>
        <strain evidence="4 5">DSM 21039</strain>
    </source>
</reference>
<keyword evidence="5" id="KW-1185">Reference proteome</keyword>
<keyword evidence="1" id="KW-0812">Transmembrane</keyword>
<dbReference type="PANTHER" id="PTHR30273">
    <property type="entry name" value="PERIPLASMIC SIGNAL SENSOR AND SIGMA FACTOR ACTIVATOR FECR-RELATED"/>
    <property type="match status" value="1"/>
</dbReference>
<evidence type="ECO:0000259" key="3">
    <source>
        <dbReference type="Pfam" id="PF16344"/>
    </source>
</evidence>
<feature type="domain" description="FecR protein" evidence="2">
    <location>
        <begin position="131"/>
        <end position="225"/>
    </location>
</feature>
<dbReference type="Gene3D" id="3.55.50.30">
    <property type="match status" value="1"/>
</dbReference>
<accession>A0A1H8B7Z4</accession>
<evidence type="ECO:0000313" key="5">
    <source>
        <dbReference type="Proteomes" id="UP000198984"/>
    </source>
</evidence>
<gene>
    <name evidence="4" type="ORF">SAMN04488505_106148</name>
</gene>
<dbReference type="Proteomes" id="UP000198984">
    <property type="component" value="Unassembled WGS sequence"/>
</dbReference>
<dbReference type="Pfam" id="PF16344">
    <property type="entry name" value="FecR_C"/>
    <property type="match status" value="1"/>
</dbReference>
<dbReference type="InterPro" id="IPR032508">
    <property type="entry name" value="FecR_C"/>
</dbReference>
<dbReference type="STRING" id="573321.SAMN04488505_106148"/>
<evidence type="ECO:0000259" key="2">
    <source>
        <dbReference type="Pfam" id="PF04773"/>
    </source>
</evidence>
<dbReference type="AlphaFoldDB" id="A0A1H8B7Z4"/>
<feature type="domain" description="Protein FecR C-terminal" evidence="3">
    <location>
        <begin position="276"/>
        <end position="338"/>
    </location>
</feature>
<dbReference type="Pfam" id="PF04773">
    <property type="entry name" value="FecR"/>
    <property type="match status" value="1"/>
</dbReference>
<keyword evidence="1" id="KW-0472">Membrane</keyword>
<dbReference type="InterPro" id="IPR006860">
    <property type="entry name" value="FecR"/>
</dbReference>
<dbReference type="OrthoDB" id="923517at2"/>
<feature type="transmembrane region" description="Helical" evidence="1">
    <location>
        <begin position="102"/>
        <end position="125"/>
    </location>
</feature>
<dbReference type="PIRSF" id="PIRSF018266">
    <property type="entry name" value="FecR"/>
    <property type="match status" value="1"/>
</dbReference>
<proteinExistence type="predicted"/>
<keyword evidence="1" id="KW-1133">Transmembrane helix</keyword>
<name>A0A1H8B7Z4_9BACT</name>
<evidence type="ECO:0000256" key="1">
    <source>
        <dbReference type="SAM" id="Phobius"/>
    </source>
</evidence>